<dbReference type="Gene3D" id="3.80.10.10">
    <property type="entry name" value="Ribonuclease Inhibitor"/>
    <property type="match status" value="1"/>
</dbReference>
<evidence type="ECO:0000313" key="2">
    <source>
        <dbReference type="Proteomes" id="UP000813462"/>
    </source>
</evidence>
<name>A0A978VFY3_ZIZJJ</name>
<reference evidence="1" key="1">
    <citation type="journal article" date="2021" name="Front. Plant Sci.">
        <title>Chromosome-Scale Genome Assembly for Chinese Sour Jujube and Insights Into Its Genome Evolution and Domestication Signature.</title>
        <authorList>
            <person name="Shen L.-Y."/>
            <person name="Luo H."/>
            <person name="Wang X.-L."/>
            <person name="Wang X.-M."/>
            <person name="Qiu X.-J."/>
            <person name="Liu H."/>
            <person name="Zhou S.-S."/>
            <person name="Jia K.-H."/>
            <person name="Nie S."/>
            <person name="Bao Y.-T."/>
            <person name="Zhang R.-G."/>
            <person name="Yun Q.-Z."/>
            <person name="Chai Y.-H."/>
            <person name="Lu J.-Y."/>
            <person name="Li Y."/>
            <person name="Zhao S.-W."/>
            <person name="Mao J.-F."/>
            <person name="Jia S.-G."/>
            <person name="Mao Y.-M."/>
        </authorList>
    </citation>
    <scope>NUCLEOTIDE SEQUENCE</scope>
    <source>
        <strain evidence="1">AT0</strain>
        <tissue evidence="1">Leaf</tissue>
    </source>
</reference>
<dbReference type="InterPro" id="IPR032675">
    <property type="entry name" value="LRR_dom_sf"/>
</dbReference>
<comment type="caution">
    <text evidence="1">The sequence shown here is derived from an EMBL/GenBank/DDBJ whole genome shotgun (WGS) entry which is preliminary data.</text>
</comment>
<sequence>MVLEIVVANSFTFVQPACHDDESSALMQFKDSFAIHKSASLCEPKVLKWKSCGENLSNCCLCDGVQCDGKTGHVIGLYLNSD</sequence>
<dbReference type="Proteomes" id="UP000813462">
    <property type="component" value="Unassembled WGS sequence"/>
</dbReference>
<protein>
    <submittedName>
        <fullName evidence="1">Uncharacterized protein</fullName>
    </submittedName>
</protein>
<dbReference type="AlphaFoldDB" id="A0A978VFY3"/>
<evidence type="ECO:0000313" key="1">
    <source>
        <dbReference type="EMBL" id="KAH7529272.1"/>
    </source>
</evidence>
<accession>A0A978VFY3</accession>
<proteinExistence type="predicted"/>
<dbReference type="EMBL" id="JAEACU010000005">
    <property type="protein sequence ID" value="KAH7529272.1"/>
    <property type="molecule type" value="Genomic_DNA"/>
</dbReference>
<gene>
    <name evidence="1" type="ORF">FEM48_Zijuj05G0166800</name>
</gene>
<organism evidence="1 2">
    <name type="scientific">Ziziphus jujuba var. spinosa</name>
    <dbReference type="NCBI Taxonomy" id="714518"/>
    <lineage>
        <taxon>Eukaryota</taxon>
        <taxon>Viridiplantae</taxon>
        <taxon>Streptophyta</taxon>
        <taxon>Embryophyta</taxon>
        <taxon>Tracheophyta</taxon>
        <taxon>Spermatophyta</taxon>
        <taxon>Magnoliopsida</taxon>
        <taxon>eudicotyledons</taxon>
        <taxon>Gunneridae</taxon>
        <taxon>Pentapetalae</taxon>
        <taxon>rosids</taxon>
        <taxon>fabids</taxon>
        <taxon>Rosales</taxon>
        <taxon>Rhamnaceae</taxon>
        <taxon>Paliureae</taxon>
        <taxon>Ziziphus</taxon>
    </lineage>
</organism>